<evidence type="ECO:0000313" key="2">
    <source>
        <dbReference type="Proteomes" id="UP000807353"/>
    </source>
</evidence>
<gene>
    <name evidence="1" type="ORF">BDZ94DRAFT_1270226</name>
</gene>
<name>A0A9P5XZN3_9AGAR</name>
<dbReference type="OrthoDB" id="3030719at2759"/>
<organism evidence="1 2">
    <name type="scientific">Collybia nuda</name>
    <dbReference type="NCBI Taxonomy" id="64659"/>
    <lineage>
        <taxon>Eukaryota</taxon>
        <taxon>Fungi</taxon>
        <taxon>Dikarya</taxon>
        <taxon>Basidiomycota</taxon>
        <taxon>Agaricomycotina</taxon>
        <taxon>Agaricomycetes</taxon>
        <taxon>Agaricomycetidae</taxon>
        <taxon>Agaricales</taxon>
        <taxon>Tricholomatineae</taxon>
        <taxon>Clitocybaceae</taxon>
        <taxon>Collybia</taxon>
    </lineage>
</organism>
<dbReference type="AlphaFoldDB" id="A0A9P5XZN3"/>
<dbReference type="Gene3D" id="3.80.10.10">
    <property type="entry name" value="Ribonuclease Inhibitor"/>
    <property type="match status" value="1"/>
</dbReference>
<dbReference type="EMBL" id="MU150335">
    <property type="protein sequence ID" value="KAF9458611.1"/>
    <property type="molecule type" value="Genomic_DNA"/>
</dbReference>
<reference evidence="1" key="1">
    <citation type="submission" date="2020-11" db="EMBL/GenBank/DDBJ databases">
        <authorList>
            <consortium name="DOE Joint Genome Institute"/>
            <person name="Ahrendt S."/>
            <person name="Riley R."/>
            <person name="Andreopoulos W."/>
            <person name="Labutti K."/>
            <person name="Pangilinan J."/>
            <person name="Ruiz-Duenas F.J."/>
            <person name="Barrasa J.M."/>
            <person name="Sanchez-Garcia M."/>
            <person name="Camarero S."/>
            <person name="Miyauchi S."/>
            <person name="Serrano A."/>
            <person name="Linde D."/>
            <person name="Babiker R."/>
            <person name="Drula E."/>
            <person name="Ayuso-Fernandez I."/>
            <person name="Pacheco R."/>
            <person name="Padilla G."/>
            <person name="Ferreira P."/>
            <person name="Barriuso J."/>
            <person name="Kellner H."/>
            <person name="Castanera R."/>
            <person name="Alfaro M."/>
            <person name="Ramirez L."/>
            <person name="Pisabarro A.G."/>
            <person name="Kuo A."/>
            <person name="Tritt A."/>
            <person name="Lipzen A."/>
            <person name="He G."/>
            <person name="Yan M."/>
            <person name="Ng V."/>
            <person name="Cullen D."/>
            <person name="Martin F."/>
            <person name="Rosso M.-N."/>
            <person name="Henrissat B."/>
            <person name="Hibbett D."/>
            <person name="Martinez A.T."/>
            <person name="Grigoriev I.V."/>
        </authorList>
    </citation>
    <scope>NUCLEOTIDE SEQUENCE</scope>
    <source>
        <strain evidence="1">CBS 247.69</strain>
    </source>
</reference>
<protein>
    <recommendedName>
        <fullName evidence="3">F-box domain-containing protein</fullName>
    </recommendedName>
</protein>
<keyword evidence="2" id="KW-1185">Reference proteome</keyword>
<proteinExistence type="predicted"/>
<dbReference type="InterPro" id="IPR032675">
    <property type="entry name" value="LRR_dom_sf"/>
</dbReference>
<comment type="caution">
    <text evidence="1">The sequence shown here is derived from an EMBL/GenBank/DDBJ whole genome shotgun (WGS) entry which is preliminary data.</text>
</comment>
<sequence length="500" mass="57115">MSHHTDKECVLPQIVSSPHLPANNECRPLGGQDTLSECDSRSPDANLATLLENESHIDCVHAALFPHVEFPPELIEQIFRSMIPSLQILPLTIPKDDPRLQIIQICRSWRALAFRIPLLWNISLDMFPTIGTVNLIASWFRQCSSSQIILYGESSDPFSDWEIKQYISEQIIIPYANRIKELYTFPFYRNHLTSLPMNVLTTLTLDCDEPDSPGKNIVAPLLRHVHLGNISPLYHISIFDSAPELPWGQLKVLSLGGYLSMTALLDTLVKCTSLEYLRIGILLYDLPDDDPIRTCNLPYLKELHIEFSKHVPFERLFLFKVPRLTSLSISHPLIHLDHHHGFSAFVRDVQNSLRKFETMQSWEYDTTPLLEAILGSVPFVIHFSAKGGVLPAVILKKIGTGELLPNVEVLHLRLRGPEDWEENLNILIPDERQHVLSQLREIHFYTFGVFRGTKPMIQDLRVRGIDVRLVPCMFGCEFECVLNCTDKVAAWIFRIIEHDG</sequence>
<evidence type="ECO:0000313" key="1">
    <source>
        <dbReference type="EMBL" id="KAF9458611.1"/>
    </source>
</evidence>
<evidence type="ECO:0008006" key="3">
    <source>
        <dbReference type="Google" id="ProtNLM"/>
    </source>
</evidence>
<dbReference type="SUPFAM" id="SSF52047">
    <property type="entry name" value="RNI-like"/>
    <property type="match status" value="1"/>
</dbReference>
<dbReference type="Proteomes" id="UP000807353">
    <property type="component" value="Unassembled WGS sequence"/>
</dbReference>
<accession>A0A9P5XZN3</accession>